<dbReference type="SUPFAM" id="SSF81383">
    <property type="entry name" value="F-box domain"/>
    <property type="match status" value="1"/>
</dbReference>
<dbReference type="InterPro" id="IPR051304">
    <property type="entry name" value="SCF_F-box_domain"/>
</dbReference>
<protein>
    <submittedName>
        <fullName evidence="2">F-box protein SKIP23-like</fullName>
    </submittedName>
</protein>
<dbReference type="Pfam" id="PF03478">
    <property type="entry name" value="Beta-prop_KIB1-4"/>
    <property type="match status" value="1"/>
</dbReference>
<feature type="domain" description="F-box" evidence="1">
    <location>
        <begin position="7"/>
        <end position="47"/>
    </location>
</feature>
<evidence type="ECO:0000313" key="2">
    <source>
        <dbReference type="EMBL" id="KAF5745790.1"/>
    </source>
</evidence>
<dbReference type="FunCoup" id="A0A7J7DHF2">
    <property type="interactions" value="2453"/>
</dbReference>
<dbReference type="Proteomes" id="UP000593562">
    <property type="component" value="Unassembled WGS sequence"/>
</dbReference>
<dbReference type="InterPro" id="IPR001810">
    <property type="entry name" value="F-box_dom"/>
</dbReference>
<dbReference type="SMART" id="SM00256">
    <property type="entry name" value="FBOX"/>
    <property type="match status" value="1"/>
</dbReference>
<evidence type="ECO:0000259" key="1">
    <source>
        <dbReference type="SMART" id="SM00256"/>
    </source>
</evidence>
<dbReference type="AlphaFoldDB" id="A0A7J7DHF2"/>
<dbReference type="PANTHER" id="PTHR47123:SF15">
    <property type="entry name" value="F-BOX PROTEIN SKIP23"/>
    <property type="match status" value="1"/>
</dbReference>
<proteinExistence type="predicted"/>
<dbReference type="InterPro" id="IPR005174">
    <property type="entry name" value="KIB1-4_b-propeller"/>
</dbReference>
<sequence>MAEWSQLPPELLDQIAKSLQAPFDHLRFRSVCSAWRSSVTPKPRRFLPGYLILPNDGISDTTFGFHLSKRSILILQSTRLGNQAERSPHPAWVIKIEEDLPDRKSLLNPLSRHRFSPLPSDFPRVLDLSGIRVCELGQEYVLHSINYKHMIGDDNLYMEKVALKWVSIDGDFVLLTIHVSGKLALFRSGNKRWTTINDMPSPYDDVILFKGEFLAVDNTGRTVNVDVTGSPPVLSLVANPVFGGDKKYLVECEGQLLMVDMYLSIDATEGGPLGFGEDFLEHLAVYMSERTVRFKVYKLDEEMLTWVVVRNLGDKVLFLGDHSTFAASASDLSLPKGNYIFFVDNFFYVSSEYSGGDEDGEMGGGRDIGVFDLESCCIGPLGNYPHYSKIFWPPPHWIFSCGLGVRMFICVVFKL</sequence>
<organism evidence="2 3">
    <name type="scientific">Tripterygium wilfordii</name>
    <name type="common">Thunder God vine</name>
    <dbReference type="NCBI Taxonomy" id="458696"/>
    <lineage>
        <taxon>Eukaryota</taxon>
        <taxon>Viridiplantae</taxon>
        <taxon>Streptophyta</taxon>
        <taxon>Embryophyta</taxon>
        <taxon>Tracheophyta</taxon>
        <taxon>Spermatophyta</taxon>
        <taxon>Magnoliopsida</taxon>
        <taxon>eudicotyledons</taxon>
        <taxon>Gunneridae</taxon>
        <taxon>Pentapetalae</taxon>
        <taxon>rosids</taxon>
        <taxon>fabids</taxon>
        <taxon>Celastrales</taxon>
        <taxon>Celastraceae</taxon>
        <taxon>Tripterygium</taxon>
    </lineage>
</organism>
<reference evidence="2 3" key="1">
    <citation type="journal article" date="2020" name="Nat. Commun.">
        <title>Genome of Tripterygium wilfordii and identification of cytochrome P450 involved in triptolide biosynthesis.</title>
        <authorList>
            <person name="Tu L."/>
            <person name="Su P."/>
            <person name="Zhang Z."/>
            <person name="Gao L."/>
            <person name="Wang J."/>
            <person name="Hu T."/>
            <person name="Zhou J."/>
            <person name="Zhang Y."/>
            <person name="Zhao Y."/>
            <person name="Liu Y."/>
            <person name="Song Y."/>
            <person name="Tong Y."/>
            <person name="Lu Y."/>
            <person name="Yang J."/>
            <person name="Xu C."/>
            <person name="Jia M."/>
            <person name="Peters R.J."/>
            <person name="Huang L."/>
            <person name="Gao W."/>
        </authorList>
    </citation>
    <scope>NUCLEOTIDE SEQUENCE [LARGE SCALE GENOMIC DNA]</scope>
    <source>
        <strain evidence="3">cv. XIE 37</strain>
        <tissue evidence="2">Leaf</tissue>
    </source>
</reference>
<keyword evidence="3" id="KW-1185">Reference proteome</keyword>
<dbReference type="EMBL" id="JAAARO010000007">
    <property type="protein sequence ID" value="KAF5745790.1"/>
    <property type="molecule type" value="Genomic_DNA"/>
</dbReference>
<comment type="caution">
    <text evidence="2">The sequence shown here is derived from an EMBL/GenBank/DDBJ whole genome shotgun (WGS) entry which is preliminary data.</text>
</comment>
<dbReference type="InterPro" id="IPR036047">
    <property type="entry name" value="F-box-like_dom_sf"/>
</dbReference>
<dbReference type="Pfam" id="PF00646">
    <property type="entry name" value="F-box"/>
    <property type="match status" value="1"/>
</dbReference>
<dbReference type="Gene3D" id="1.20.1280.50">
    <property type="match status" value="1"/>
</dbReference>
<name>A0A7J7DHF2_TRIWF</name>
<accession>A0A7J7DHF2</accession>
<dbReference type="InParanoid" id="A0A7J7DHF2"/>
<evidence type="ECO:0000313" key="3">
    <source>
        <dbReference type="Proteomes" id="UP000593562"/>
    </source>
</evidence>
<dbReference type="PANTHER" id="PTHR47123">
    <property type="entry name" value="F-BOX PROTEIN SKIP23"/>
    <property type="match status" value="1"/>
</dbReference>
<gene>
    <name evidence="2" type="ORF">HS088_TW07G01384</name>
</gene>